<organism evidence="2 3">
    <name type="scientific">Diacronema lutheri</name>
    <name type="common">Unicellular marine alga</name>
    <name type="synonym">Monochrysis lutheri</name>
    <dbReference type="NCBI Taxonomy" id="2081491"/>
    <lineage>
        <taxon>Eukaryota</taxon>
        <taxon>Haptista</taxon>
        <taxon>Haptophyta</taxon>
        <taxon>Pavlovophyceae</taxon>
        <taxon>Pavlovales</taxon>
        <taxon>Pavlovaceae</taxon>
        <taxon>Diacronema</taxon>
    </lineage>
</organism>
<dbReference type="SUPFAM" id="SSF47396">
    <property type="entry name" value="Transcription factor IIA (TFIIA), alpha-helical domain"/>
    <property type="match status" value="1"/>
</dbReference>
<dbReference type="GO" id="GO:0005672">
    <property type="term" value="C:transcription factor TFIIA complex"/>
    <property type="evidence" value="ECO:0007669"/>
    <property type="project" value="InterPro"/>
</dbReference>
<dbReference type="PANTHER" id="PTHR10966">
    <property type="entry name" value="TRANSCRIPTION INITIATION FACTOR IIA SUBUNIT 2"/>
    <property type="match status" value="1"/>
</dbReference>
<evidence type="ECO:0000313" key="2">
    <source>
        <dbReference type="EMBL" id="KAG8461333.1"/>
    </source>
</evidence>
<feature type="compositionally biased region" description="Low complexity" evidence="1">
    <location>
        <begin position="184"/>
        <end position="197"/>
    </location>
</feature>
<feature type="compositionally biased region" description="Low complexity" evidence="1">
    <location>
        <begin position="159"/>
        <end position="173"/>
    </location>
</feature>
<keyword evidence="3" id="KW-1185">Reference proteome</keyword>
<dbReference type="Proteomes" id="UP000751190">
    <property type="component" value="Unassembled WGS sequence"/>
</dbReference>
<dbReference type="Gene3D" id="1.10.287.190">
    <property type="entry name" value="Transcription factor IIA gamma subunit, alpha-helical domain"/>
    <property type="match status" value="1"/>
</dbReference>
<dbReference type="EMBL" id="JAGTXO010000026">
    <property type="protein sequence ID" value="KAG8461333.1"/>
    <property type="molecule type" value="Genomic_DNA"/>
</dbReference>
<reference evidence="2" key="1">
    <citation type="submission" date="2021-05" db="EMBL/GenBank/DDBJ databases">
        <title>The genome of the haptophyte Pavlova lutheri (Diacronema luteri, Pavlovales) - a model for lipid biosynthesis in eukaryotic algae.</title>
        <authorList>
            <person name="Hulatt C.J."/>
            <person name="Posewitz M.C."/>
        </authorList>
    </citation>
    <scope>NUCLEOTIDE SEQUENCE</scope>
    <source>
        <strain evidence="2">NIVA-4/92</strain>
    </source>
</reference>
<feature type="compositionally biased region" description="Pro residues" evidence="1">
    <location>
        <begin position="126"/>
        <end position="144"/>
    </location>
</feature>
<accession>A0A8J6CBC3</accession>
<protein>
    <submittedName>
        <fullName evidence="2">Uncharacterized protein</fullName>
    </submittedName>
</protein>
<feature type="region of interest" description="Disordered" evidence="1">
    <location>
        <begin position="121"/>
        <end position="279"/>
    </location>
</feature>
<dbReference type="GO" id="GO:0006367">
    <property type="term" value="P:transcription initiation at RNA polymerase II promoter"/>
    <property type="evidence" value="ECO:0007669"/>
    <property type="project" value="InterPro"/>
</dbReference>
<evidence type="ECO:0000313" key="3">
    <source>
        <dbReference type="Proteomes" id="UP000751190"/>
    </source>
</evidence>
<proteinExistence type="predicted"/>
<dbReference type="InterPro" id="IPR009083">
    <property type="entry name" value="TFIIA_a-hlx"/>
</dbReference>
<dbReference type="AlphaFoldDB" id="A0A8J6CBC3"/>
<comment type="caution">
    <text evidence="2">The sequence shown here is derived from an EMBL/GenBank/DDBJ whole genome shotgun (WGS) entry which is preliminary data.</text>
</comment>
<evidence type="ECO:0000256" key="1">
    <source>
        <dbReference type="SAM" id="MobiDB-lite"/>
    </source>
</evidence>
<dbReference type="OrthoDB" id="586585at2759"/>
<gene>
    <name evidence="2" type="ORF">KFE25_010520</name>
</gene>
<sequence length="358" mass="38532">MAEHDPAHVIRLYRDSQMGVCLDEALGELAVRHGLSKELHEDTMAQFDHDMLAALEKHAGPPVTIRGRVVTFKFYLNTWHFDLQPGYATWDRPSNAQGWVRFERLRLVLADKVKVDQIRAAQTSGVPPPSPPPPSPPPSPPHPPVVGDESDDDSGGAGARARAPARGATPTAPVIGDESDDDVAPAGAQAARPAARRSTSPGVGDDGVDDEQQHNGGANVQAGHKRMRSPARGTVHAAIGDEDDDDGDAGGSAPSRAPVTTSRSCEAGKSDDELGSDDDDVADEEVSALLDSRTFAHAPCVRALFTRAVHRRDTFKLELQLGLLSESSRVHLFREGRCELDFVDQAAYDEKLRRMGML</sequence>
<name>A0A8J6CBC3_DIALT</name>
<dbReference type="InterPro" id="IPR003194">
    <property type="entry name" value="TFIIA_gsu"/>
</dbReference>